<feature type="non-terminal residue" evidence="1">
    <location>
        <position position="70"/>
    </location>
</feature>
<dbReference type="AlphaFoldDB" id="A0A382W1Q3"/>
<protein>
    <submittedName>
        <fullName evidence="1">Uncharacterized protein</fullName>
    </submittedName>
</protein>
<proteinExistence type="predicted"/>
<accession>A0A382W1Q3</accession>
<name>A0A382W1Q3_9ZZZZ</name>
<organism evidence="1">
    <name type="scientific">marine metagenome</name>
    <dbReference type="NCBI Taxonomy" id="408172"/>
    <lineage>
        <taxon>unclassified sequences</taxon>
        <taxon>metagenomes</taxon>
        <taxon>ecological metagenomes</taxon>
    </lineage>
</organism>
<evidence type="ECO:0000313" key="1">
    <source>
        <dbReference type="EMBL" id="SVD52673.1"/>
    </source>
</evidence>
<sequence length="70" mass="8244">MTQDITRLLADWDYEPGELRVRKIDGDDGLPKIQIRMDLGLMQLEWEGRPDGTRPHDTDSLLTYFRRQQA</sequence>
<dbReference type="EMBL" id="UINC01156319">
    <property type="protein sequence ID" value="SVD52673.1"/>
    <property type="molecule type" value="Genomic_DNA"/>
</dbReference>
<gene>
    <name evidence="1" type="ORF">METZ01_LOCUS405527</name>
</gene>
<reference evidence="1" key="1">
    <citation type="submission" date="2018-05" db="EMBL/GenBank/DDBJ databases">
        <authorList>
            <person name="Lanie J.A."/>
            <person name="Ng W.-L."/>
            <person name="Kazmierczak K.M."/>
            <person name="Andrzejewski T.M."/>
            <person name="Davidsen T.M."/>
            <person name="Wayne K.J."/>
            <person name="Tettelin H."/>
            <person name="Glass J.I."/>
            <person name="Rusch D."/>
            <person name="Podicherti R."/>
            <person name="Tsui H.-C.T."/>
            <person name="Winkler M.E."/>
        </authorList>
    </citation>
    <scope>NUCLEOTIDE SEQUENCE</scope>
</reference>